<dbReference type="SUPFAM" id="SSF53137">
    <property type="entry name" value="Translational machinery components"/>
    <property type="match status" value="1"/>
</dbReference>
<reference evidence="8" key="1">
    <citation type="journal article" date="2022" name="ISME J.">
        <title>A general approach to explore prokaryotic protein glycosylation reveals the unique surface layer modulation of an anammox bacterium.</title>
        <authorList>
            <person name="Pabst M."/>
            <person name="Grouzdev D.S."/>
            <person name="Lawson C.E."/>
            <person name="Kleikamp H.B.C."/>
            <person name="de Ram C."/>
            <person name="Louwen R."/>
            <person name="Lin Y.M."/>
            <person name="Lucker S."/>
            <person name="van Loosdrecht M.C.M."/>
            <person name="Laureni M."/>
        </authorList>
    </citation>
    <scope>NUCLEOTIDE SEQUENCE</scope>
    <source>
        <strain evidence="8">BROCD043</strain>
    </source>
</reference>
<dbReference type="Proteomes" id="UP000781173">
    <property type="component" value="Unassembled WGS sequence"/>
</dbReference>
<evidence type="ECO:0000313" key="9">
    <source>
        <dbReference type="Proteomes" id="UP000781173"/>
    </source>
</evidence>
<dbReference type="GO" id="GO:0008097">
    <property type="term" value="F:5S rRNA binding"/>
    <property type="evidence" value="ECO:0007669"/>
    <property type="project" value="TreeGrafter"/>
</dbReference>
<evidence type="ECO:0000256" key="1">
    <source>
        <dbReference type="ARBA" id="ARBA00007116"/>
    </source>
</evidence>
<organism evidence="8 9">
    <name type="scientific">Candidatus Dojkabacteria bacterium</name>
    <dbReference type="NCBI Taxonomy" id="2099670"/>
    <lineage>
        <taxon>Bacteria</taxon>
        <taxon>Candidatus Dojkabacteria</taxon>
    </lineage>
</organism>
<name>A0A952DUB8_9BACT</name>
<evidence type="ECO:0000256" key="7">
    <source>
        <dbReference type="HAMAP-Rule" id="MF_01337"/>
    </source>
</evidence>
<dbReference type="Pfam" id="PF00861">
    <property type="entry name" value="Ribosomal_L18p"/>
    <property type="match status" value="1"/>
</dbReference>
<dbReference type="HAMAP" id="MF_01337_B">
    <property type="entry name" value="Ribosomal_uL18_B"/>
    <property type="match status" value="1"/>
</dbReference>
<dbReference type="NCBIfam" id="TIGR00060">
    <property type="entry name" value="L18_bact"/>
    <property type="match status" value="1"/>
</dbReference>
<dbReference type="InterPro" id="IPR057268">
    <property type="entry name" value="Ribosomal_L18"/>
</dbReference>
<evidence type="ECO:0000313" key="8">
    <source>
        <dbReference type="EMBL" id="MBW7953599.1"/>
    </source>
</evidence>
<sequence length="114" mass="12800">MKNLKTEKRLRRKSKIKNRIRGTKEMPRLTVYRSNKHIYAQLIDDSIGKTIVAASDAKVKKRSATEKAISVGADIAKAALAKKVKKVRFDRNGYKYHGRVKALADAARGEGLSF</sequence>
<comment type="similarity">
    <text evidence="1 7">Belongs to the universal ribosomal protein uL18 family.</text>
</comment>
<accession>A0A952DUB8</accession>
<comment type="function">
    <text evidence="7">This is one of the proteins that bind and probably mediate the attachment of the 5S RNA into the large ribosomal subunit, where it forms part of the central protuberance.</text>
</comment>
<dbReference type="PANTHER" id="PTHR12899">
    <property type="entry name" value="39S RIBOSOMAL PROTEIN L18, MITOCHONDRIAL"/>
    <property type="match status" value="1"/>
</dbReference>
<dbReference type="Gene3D" id="3.30.420.100">
    <property type="match status" value="1"/>
</dbReference>
<evidence type="ECO:0000256" key="5">
    <source>
        <dbReference type="ARBA" id="ARBA00023274"/>
    </source>
</evidence>
<comment type="subunit">
    <text evidence="7">Part of the 50S ribosomal subunit; part of the 5S rRNA/L5/L18/L25 subcomplex. Contacts the 5S and 23S rRNAs.</text>
</comment>
<proteinExistence type="inferred from homology"/>
<keyword evidence="3 7" id="KW-0694">RNA-binding</keyword>
<evidence type="ECO:0000256" key="4">
    <source>
        <dbReference type="ARBA" id="ARBA00022980"/>
    </source>
</evidence>
<evidence type="ECO:0000256" key="6">
    <source>
        <dbReference type="ARBA" id="ARBA00035197"/>
    </source>
</evidence>
<keyword evidence="2 7" id="KW-0699">rRNA-binding</keyword>
<dbReference type="GO" id="GO:0022625">
    <property type="term" value="C:cytosolic large ribosomal subunit"/>
    <property type="evidence" value="ECO:0007669"/>
    <property type="project" value="TreeGrafter"/>
</dbReference>
<dbReference type="EMBL" id="JACFOF010000004">
    <property type="protein sequence ID" value="MBW7953599.1"/>
    <property type="molecule type" value="Genomic_DNA"/>
</dbReference>
<comment type="caution">
    <text evidence="8">The sequence shown here is derived from an EMBL/GenBank/DDBJ whole genome shotgun (WGS) entry which is preliminary data.</text>
</comment>
<dbReference type="InterPro" id="IPR004389">
    <property type="entry name" value="Ribosomal_uL18_bac-type"/>
</dbReference>
<evidence type="ECO:0000256" key="2">
    <source>
        <dbReference type="ARBA" id="ARBA00022730"/>
    </source>
</evidence>
<dbReference type="CDD" id="cd00432">
    <property type="entry name" value="Ribosomal_L18_L5e"/>
    <property type="match status" value="1"/>
</dbReference>
<dbReference type="InterPro" id="IPR005484">
    <property type="entry name" value="Ribosomal_uL18_bac/plant/anim"/>
</dbReference>
<dbReference type="GO" id="GO:0003735">
    <property type="term" value="F:structural constituent of ribosome"/>
    <property type="evidence" value="ECO:0007669"/>
    <property type="project" value="InterPro"/>
</dbReference>
<dbReference type="GO" id="GO:0006412">
    <property type="term" value="P:translation"/>
    <property type="evidence" value="ECO:0007669"/>
    <property type="project" value="UniProtKB-UniRule"/>
</dbReference>
<dbReference type="FunFam" id="3.30.420.100:FF:000001">
    <property type="entry name" value="50S ribosomal protein L18"/>
    <property type="match status" value="1"/>
</dbReference>
<gene>
    <name evidence="7" type="primary">rplR</name>
    <name evidence="8" type="ORF">H3C67_02330</name>
</gene>
<protein>
    <recommendedName>
        <fullName evidence="6 7">Large ribosomal subunit protein uL18</fullName>
    </recommendedName>
</protein>
<dbReference type="AlphaFoldDB" id="A0A952DUB8"/>
<keyword evidence="5 7" id="KW-0687">Ribonucleoprotein</keyword>
<keyword evidence="4 7" id="KW-0689">Ribosomal protein</keyword>
<dbReference type="PANTHER" id="PTHR12899:SF3">
    <property type="entry name" value="LARGE RIBOSOMAL SUBUNIT PROTEIN UL18M"/>
    <property type="match status" value="1"/>
</dbReference>
<evidence type="ECO:0000256" key="3">
    <source>
        <dbReference type="ARBA" id="ARBA00022884"/>
    </source>
</evidence>